<evidence type="ECO:0000256" key="1">
    <source>
        <dbReference type="ARBA" id="ARBA00001947"/>
    </source>
</evidence>
<evidence type="ECO:0000256" key="8">
    <source>
        <dbReference type="ARBA" id="ARBA00023049"/>
    </source>
</evidence>
<dbReference type="GO" id="GO:0046872">
    <property type="term" value="F:metal ion binding"/>
    <property type="evidence" value="ECO:0007669"/>
    <property type="project" value="UniProtKB-KW"/>
</dbReference>
<dbReference type="InterPro" id="IPR024079">
    <property type="entry name" value="MetalloPept_cat_dom_sf"/>
</dbReference>
<evidence type="ECO:0000259" key="11">
    <source>
        <dbReference type="Pfam" id="PF05649"/>
    </source>
</evidence>
<dbReference type="Gene3D" id="1.10.1380.10">
    <property type="entry name" value="Neutral endopeptidase , domain2"/>
    <property type="match status" value="1"/>
</dbReference>
<dbReference type="Gene3D" id="3.40.390.10">
    <property type="entry name" value="Collagenase (Catalytic Domain)"/>
    <property type="match status" value="1"/>
</dbReference>
<dbReference type="InterPro" id="IPR000718">
    <property type="entry name" value="Peptidase_M13"/>
</dbReference>
<organism evidence="12 13">
    <name type="scientific">Lasius platythorax</name>
    <dbReference type="NCBI Taxonomy" id="488582"/>
    <lineage>
        <taxon>Eukaryota</taxon>
        <taxon>Metazoa</taxon>
        <taxon>Ecdysozoa</taxon>
        <taxon>Arthropoda</taxon>
        <taxon>Hexapoda</taxon>
        <taxon>Insecta</taxon>
        <taxon>Pterygota</taxon>
        <taxon>Neoptera</taxon>
        <taxon>Endopterygota</taxon>
        <taxon>Hymenoptera</taxon>
        <taxon>Apocrita</taxon>
        <taxon>Aculeata</taxon>
        <taxon>Formicoidea</taxon>
        <taxon>Formicidae</taxon>
        <taxon>Formicinae</taxon>
        <taxon>Lasius</taxon>
        <taxon>Lasius</taxon>
    </lineage>
</organism>
<keyword evidence="6" id="KW-0378">Hydrolase</keyword>
<dbReference type="AlphaFoldDB" id="A0AAV2N5E9"/>
<keyword evidence="13" id="KW-1185">Reference proteome</keyword>
<keyword evidence="4" id="KW-0645">Protease</keyword>
<proteinExistence type="inferred from homology"/>
<sequence>MHRPFFIVFLVAVTYVCVTFAAPKNNQDYTLCTTQNCVDTASKIAARLDRTVDPCDNFYQFACGGWAKNNPANISYPRISSLSVISEETTEQIREILEDAPGPNDTLSLQKARKIYNMCMDTETLKEIGISGLSRIVRKNGGWPMTMSPFECILKGPKTWQEISNIMQRNLFDNGLYSIAVMVDDKKSDSNVITILEPTFFAPRDIVISLEEDLAQKMIYKSYIKTVANIFINDRGSYVDDETLSQDALDVVNFEIELAKLTLDLEDSRDIDKVYNALTIKQLQQAYDAQHPLNKGKINWLERIRRLFAPKKITSSEKVVVHAYKYLTNLVPLLERTPSHIIVNYMQWNLIRALLPYTERTEAIAVQLARHFKGERKDNLRWKNCVSKANLDSAISHEYAKRYVKHQNKEDLTDIITNIEDVVGSQISASTWMDETTKKASLEKLAYMRMQVLTPDWYSNKAIDKYYNGLTVTWEYLDSVINIFNFETKRMLDKLRKPVDKNEWLMEPTVVNAYYNPSGNEIVITAAISQDPVYDKNHPAYMNYGGVGVVIGHEINHGFDNLGRKYDKNGNAVQWWTQQTIDKYEQLAQCFVDQYNGYLVPGLEEKIHVNGRLTLGENIGDSAGAVAAYYAYRNKKTKLNKPEVRLQGLEEYSDDQIFFMSFAHVFCENATPQQIRVLLLDEHPRPEIRIRGSLSNFPEFSAAYNCPAGKGMNPDKKCTLW</sequence>
<dbReference type="InterPro" id="IPR008753">
    <property type="entry name" value="Peptidase_M13_N"/>
</dbReference>
<comment type="similarity">
    <text evidence="3">Belongs to the peptidase M13 family.</text>
</comment>
<dbReference type="GO" id="GO:0016485">
    <property type="term" value="P:protein processing"/>
    <property type="evidence" value="ECO:0007669"/>
    <property type="project" value="TreeGrafter"/>
</dbReference>
<feature type="signal peptide" evidence="9">
    <location>
        <begin position="1"/>
        <end position="21"/>
    </location>
</feature>
<dbReference type="PRINTS" id="PR00786">
    <property type="entry name" value="NEPRILYSIN"/>
</dbReference>
<comment type="cofactor">
    <cofactor evidence="1">
        <name>Zn(2+)</name>
        <dbReference type="ChEBI" id="CHEBI:29105"/>
    </cofactor>
</comment>
<evidence type="ECO:0000256" key="4">
    <source>
        <dbReference type="ARBA" id="ARBA00022670"/>
    </source>
</evidence>
<feature type="domain" description="Peptidase M13 N-terminal" evidence="11">
    <location>
        <begin position="54"/>
        <end position="453"/>
    </location>
</feature>
<evidence type="ECO:0000259" key="10">
    <source>
        <dbReference type="Pfam" id="PF01431"/>
    </source>
</evidence>
<keyword evidence="9" id="KW-0732">Signal</keyword>
<keyword evidence="5" id="KW-0479">Metal-binding</keyword>
<feature type="chain" id="PRO_5043909594" evidence="9">
    <location>
        <begin position="22"/>
        <end position="721"/>
    </location>
</feature>
<evidence type="ECO:0000313" key="12">
    <source>
        <dbReference type="EMBL" id="CAL1674959.1"/>
    </source>
</evidence>
<dbReference type="Pfam" id="PF05649">
    <property type="entry name" value="Peptidase_M13_N"/>
    <property type="match status" value="1"/>
</dbReference>
<evidence type="ECO:0000256" key="7">
    <source>
        <dbReference type="ARBA" id="ARBA00022833"/>
    </source>
</evidence>
<keyword evidence="7" id="KW-0862">Zinc</keyword>
<evidence type="ECO:0000313" key="13">
    <source>
        <dbReference type="Proteomes" id="UP001497644"/>
    </source>
</evidence>
<name>A0AAV2N5E9_9HYME</name>
<evidence type="ECO:0000256" key="5">
    <source>
        <dbReference type="ARBA" id="ARBA00022723"/>
    </source>
</evidence>
<dbReference type="Proteomes" id="UP001497644">
    <property type="component" value="Chromosome 10"/>
</dbReference>
<accession>A0AAV2N5E9</accession>
<dbReference type="CDD" id="cd08662">
    <property type="entry name" value="M13"/>
    <property type="match status" value="1"/>
</dbReference>
<comment type="subcellular location">
    <subcellularLocation>
        <location evidence="2">Cell membrane</location>
        <topology evidence="2">Single-pass type II membrane protein</topology>
    </subcellularLocation>
</comment>
<gene>
    <name evidence="12" type="ORF">LPLAT_LOCUS1481</name>
</gene>
<evidence type="ECO:0000256" key="9">
    <source>
        <dbReference type="SAM" id="SignalP"/>
    </source>
</evidence>
<dbReference type="PANTHER" id="PTHR11733:SF167">
    <property type="entry name" value="FI17812P1-RELATED"/>
    <property type="match status" value="1"/>
</dbReference>
<protein>
    <submittedName>
        <fullName evidence="12">Uncharacterized protein</fullName>
    </submittedName>
</protein>
<dbReference type="SUPFAM" id="SSF55486">
    <property type="entry name" value="Metalloproteases ('zincins'), catalytic domain"/>
    <property type="match status" value="1"/>
</dbReference>
<evidence type="ECO:0000256" key="2">
    <source>
        <dbReference type="ARBA" id="ARBA00004401"/>
    </source>
</evidence>
<evidence type="ECO:0000256" key="3">
    <source>
        <dbReference type="ARBA" id="ARBA00007357"/>
    </source>
</evidence>
<dbReference type="Pfam" id="PF01431">
    <property type="entry name" value="Peptidase_M13"/>
    <property type="match status" value="1"/>
</dbReference>
<dbReference type="GO" id="GO:0004222">
    <property type="term" value="F:metalloendopeptidase activity"/>
    <property type="evidence" value="ECO:0007669"/>
    <property type="project" value="InterPro"/>
</dbReference>
<dbReference type="GO" id="GO:0005886">
    <property type="term" value="C:plasma membrane"/>
    <property type="evidence" value="ECO:0007669"/>
    <property type="project" value="UniProtKB-SubCell"/>
</dbReference>
<dbReference type="InterPro" id="IPR018497">
    <property type="entry name" value="Peptidase_M13_C"/>
</dbReference>
<keyword evidence="8" id="KW-0482">Metalloprotease</keyword>
<feature type="domain" description="Peptidase M13 C-terminal" evidence="10">
    <location>
        <begin position="512"/>
        <end position="719"/>
    </location>
</feature>
<evidence type="ECO:0000256" key="6">
    <source>
        <dbReference type="ARBA" id="ARBA00022801"/>
    </source>
</evidence>
<dbReference type="InterPro" id="IPR042089">
    <property type="entry name" value="Peptidase_M13_dom_2"/>
</dbReference>
<dbReference type="PROSITE" id="PS51885">
    <property type="entry name" value="NEPRILYSIN"/>
    <property type="match status" value="1"/>
</dbReference>
<dbReference type="PANTHER" id="PTHR11733">
    <property type="entry name" value="ZINC METALLOPROTEASE FAMILY M13 NEPRILYSIN-RELATED"/>
    <property type="match status" value="1"/>
</dbReference>
<reference evidence="12" key="1">
    <citation type="submission" date="2024-04" db="EMBL/GenBank/DDBJ databases">
        <authorList>
            <consortium name="Molecular Ecology Group"/>
        </authorList>
    </citation>
    <scope>NUCLEOTIDE SEQUENCE</scope>
</reference>
<dbReference type="EMBL" id="OZ034833">
    <property type="protein sequence ID" value="CAL1674959.1"/>
    <property type="molecule type" value="Genomic_DNA"/>
</dbReference>